<keyword evidence="2" id="KW-0012">Acyltransferase</keyword>
<reference evidence="5 6" key="1">
    <citation type="submission" date="2017-02" db="EMBL/GenBank/DDBJ databases">
        <authorList>
            <person name="Peterson S.W."/>
        </authorList>
    </citation>
    <scope>NUCLEOTIDE SEQUENCE [LARGE SCALE GENOMIC DNA]</scope>
    <source>
        <strain evidence="5 6">CIP104813</strain>
    </source>
</reference>
<feature type="domain" description="N-acetyltransferase" evidence="4">
    <location>
        <begin position="18"/>
        <end position="185"/>
    </location>
</feature>
<dbReference type="Pfam" id="PF13302">
    <property type="entry name" value="Acetyltransf_3"/>
    <property type="match status" value="1"/>
</dbReference>
<sequence length="191" mass="20203">MNADAAPRSDAVTRRPSVSLRVISEADAPVLSRLETANREHLLIGAPERSDEWMSVEGQRAAIRAVRAELDAGRCAPLVIVADGAVVGRLSLNGIVRGPLLSASLGYWVSAHACGRGIATAAVRLAIDAAFGPVGLHRLEASVQVGNQASLRVLEKCGFAQYGLAPRYLRLGGAWRDCVMLQLLDPADTAE</sequence>
<organism evidence="5 6">
    <name type="scientific">Brachybacterium nesterenkovii</name>
    <dbReference type="NCBI Taxonomy" id="47847"/>
    <lineage>
        <taxon>Bacteria</taxon>
        <taxon>Bacillati</taxon>
        <taxon>Actinomycetota</taxon>
        <taxon>Actinomycetes</taxon>
        <taxon>Micrococcales</taxon>
        <taxon>Dermabacteraceae</taxon>
        <taxon>Brachybacterium</taxon>
    </lineage>
</organism>
<dbReference type="SUPFAM" id="SSF55729">
    <property type="entry name" value="Acyl-CoA N-acyltransferases (Nat)"/>
    <property type="match status" value="1"/>
</dbReference>
<dbReference type="GO" id="GO:0008999">
    <property type="term" value="F:protein-N-terminal-alanine acetyltransferase activity"/>
    <property type="evidence" value="ECO:0007669"/>
    <property type="project" value="TreeGrafter"/>
</dbReference>
<dbReference type="OrthoDB" id="5242221at2"/>
<comment type="similarity">
    <text evidence="3">Belongs to the acetyltransferase family. RimJ subfamily.</text>
</comment>
<evidence type="ECO:0000259" key="4">
    <source>
        <dbReference type="PROSITE" id="PS51186"/>
    </source>
</evidence>
<dbReference type="PANTHER" id="PTHR43792:SF8">
    <property type="entry name" value="[RIBOSOMAL PROTEIN US5]-ALANINE N-ACETYLTRANSFERASE"/>
    <property type="match status" value="1"/>
</dbReference>
<dbReference type="AlphaFoldDB" id="A0A1X6WW44"/>
<dbReference type="RefSeq" id="WP_159457968.1">
    <property type="nucleotide sequence ID" value="NZ_FWFG01000035.1"/>
</dbReference>
<evidence type="ECO:0000256" key="3">
    <source>
        <dbReference type="ARBA" id="ARBA00038502"/>
    </source>
</evidence>
<dbReference type="GO" id="GO:0005737">
    <property type="term" value="C:cytoplasm"/>
    <property type="evidence" value="ECO:0007669"/>
    <property type="project" value="TreeGrafter"/>
</dbReference>
<evidence type="ECO:0000313" key="6">
    <source>
        <dbReference type="Proteomes" id="UP000195981"/>
    </source>
</evidence>
<dbReference type="Proteomes" id="UP000195981">
    <property type="component" value="Unassembled WGS sequence"/>
</dbReference>
<accession>A0A1X6WW44</accession>
<evidence type="ECO:0000256" key="1">
    <source>
        <dbReference type="ARBA" id="ARBA00022679"/>
    </source>
</evidence>
<gene>
    <name evidence="5" type="ORF">FM110_04120</name>
</gene>
<name>A0A1X6WW44_9MICO</name>
<dbReference type="PROSITE" id="PS51186">
    <property type="entry name" value="GNAT"/>
    <property type="match status" value="1"/>
</dbReference>
<protein>
    <submittedName>
        <fullName evidence="5">Ribosomal-protein-S5p-alanine acetyltransferase</fullName>
    </submittedName>
</protein>
<dbReference type="PANTHER" id="PTHR43792">
    <property type="entry name" value="GNAT FAMILY, PUTATIVE (AFU_ORTHOLOGUE AFUA_3G00765)-RELATED-RELATED"/>
    <property type="match status" value="1"/>
</dbReference>
<dbReference type="InterPro" id="IPR000182">
    <property type="entry name" value="GNAT_dom"/>
</dbReference>
<evidence type="ECO:0000256" key="2">
    <source>
        <dbReference type="ARBA" id="ARBA00023315"/>
    </source>
</evidence>
<dbReference type="InterPro" id="IPR051531">
    <property type="entry name" value="N-acetyltransferase"/>
</dbReference>
<evidence type="ECO:0000313" key="5">
    <source>
        <dbReference type="EMBL" id="SLM89737.1"/>
    </source>
</evidence>
<keyword evidence="6" id="KW-1185">Reference proteome</keyword>
<proteinExistence type="inferred from homology"/>
<dbReference type="EMBL" id="FWFG01000035">
    <property type="protein sequence ID" value="SLM89737.1"/>
    <property type="molecule type" value="Genomic_DNA"/>
</dbReference>
<dbReference type="Gene3D" id="3.40.630.30">
    <property type="match status" value="1"/>
</dbReference>
<keyword evidence="1 5" id="KW-0808">Transferase</keyword>
<dbReference type="InterPro" id="IPR016181">
    <property type="entry name" value="Acyl_CoA_acyltransferase"/>
</dbReference>